<organism evidence="1 2">
    <name type="scientific">Arthrobacter cryoconiti</name>
    <dbReference type="NCBI Taxonomy" id="748907"/>
    <lineage>
        <taxon>Bacteria</taxon>
        <taxon>Bacillati</taxon>
        <taxon>Actinomycetota</taxon>
        <taxon>Actinomycetes</taxon>
        <taxon>Micrococcales</taxon>
        <taxon>Micrococcaceae</taxon>
        <taxon>Arthrobacter</taxon>
    </lineage>
</organism>
<evidence type="ECO:0000313" key="1">
    <source>
        <dbReference type="EMBL" id="MFC4267070.1"/>
    </source>
</evidence>
<dbReference type="InterPro" id="IPR045079">
    <property type="entry name" value="Oxoprolinase-like"/>
</dbReference>
<sequence length="438" mass="46832">MRIGLRVEDGACQGVMMAGQTKVAEVSTRDAASLSDAAEQTLNALSTTMGANVGEIIVDVGRVLSSRPLSNVAVIRISPRPPADVFHTSKLPRIVEGIATRIMHVRGGHDIRAHELAKLDLATFERNVASLVQGHRNVAITALGANSTDEHEARIADAILAHDSDVRISISHDFFANAFRDRDFTTTLNSALMETGEYLAVCLEQLGHRYFPGAKVSFVKNDGGRASISHLAVRPVHALHPEPASQLVGLALLSGQADGEIIVGSEHSVRAGTTRDGLPTSTSLLRNVYEASLATNAAAIEKYTAYHPVQPLTPTTVVDLRLDRDGPLPFGLEPSFSTQDDAALIGCATAPWTAWIDRLENVASKEDLQRVQRIAEEDAKSIVVQSGGSPVLTRVMEANSYALPYGNPGIVRVRVQAADNSEPGITALPADCQQRVKA</sequence>
<comment type="caution">
    <text evidence="1">The sequence shown here is derived from an EMBL/GenBank/DDBJ whole genome shotgun (WGS) entry which is preliminary data.</text>
</comment>
<reference evidence="2" key="1">
    <citation type="journal article" date="2019" name="Int. J. Syst. Evol. Microbiol.">
        <title>The Global Catalogue of Microorganisms (GCM) 10K type strain sequencing project: providing services to taxonomists for standard genome sequencing and annotation.</title>
        <authorList>
            <consortium name="The Broad Institute Genomics Platform"/>
            <consortium name="The Broad Institute Genome Sequencing Center for Infectious Disease"/>
            <person name="Wu L."/>
            <person name="Ma J."/>
        </authorList>
    </citation>
    <scope>NUCLEOTIDE SEQUENCE [LARGE SCALE GENOMIC DNA]</scope>
    <source>
        <strain evidence="2">CGMCC 1.10698</strain>
    </source>
</reference>
<name>A0ABV8R508_9MICC</name>
<gene>
    <name evidence="1" type="ORF">ACFOW9_15780</name>
</gene>
<keyword evidence="2" id="KW-1185">Reference proteome</keyword>
<proteinExistence type="predicted"/>
<dbReference type="PANTHER" id="PTHR11365:SF23">
    <property type="entry name" value="HYPOTHETICAL 5-OXOPROLINASE (EUROFUNG)-RELATED"/>
    <property type="match status" value="1"/>
</dbReference>
<accession>A0ABV8R508</accession>
<dbReference type="RefSeq" id="WP_230065721.1">
    <property type="nucleotide sequence ID" value="NZ_BAABLL010000010.1"/>
</dbReference>
<protein>
    <submittedName>
        <fullName evidence="1">Methylhydantoinase</fullName>
    </submittedName>
</protein>
<dbReference type="Proteomes" id="UP001595773">
    <property type="component" value="Unassembled WGS sequence"/>
</dbReference>
<dbReference type="PANTHER" id="PTHR11365">
    <property type="entry name" value="5-OXOPROLINASE RELATED"/>
    <property type="match status" value="1"/>
</dbReference>
<evidence type="ECO:0000313" key="2">
    <source>
        <dbReference type="Proteomes" id="UP001595773"/>
    </source>
</evidence>
<dbReference type="EMBL" id="JBHSCQ010000022">
    <property type="protein sequence ID" value="MFC4267070.1"/>
    <property type="molecule type" value="Genomic_DNA"/>
</dbReference>